<comment type="similarity">
    <text evidence="8">In the N-terminal section; belongs to the DHNA family.</text>
</comment>
<dbReference type="EC" id="2.7.6.3" evidence="12"/>
<feature type="domain" description="Pterin-binding" evidence="26">
    <location>
        <begin position="843"/>
        <end position="1109"/>
    </location>
</feature>
<dbReference type="EMBL" id="LKMD01000105">
    <property type="protein sequence ID" value="PIA93218.1"/>
    <property type="molecule type" value="Genomic_DNA"/>
</dbReference>
<evidence type="ECO:0000256" key="23">
    <source>
        <dbReference type="ARBA" id="ARBA00067568"/>
    </source>
</evidence>
<keyword evidence="18" id="KW-0460">Magnesium</keyword>
<dbReference type="InterPro" id="IPR000550">
    <property type="entry name" value="Hppk"/>
</dbReference>
<dbReference type="GO" id="GO:0046656">
    <property type="term" value="P:folic acid biosynthetic process"/>
    <property type="evidence" value="ECO:0007669"/>
    <property type="project" value="UniProtKB-KW"/>
</dbReference>
<gene>
    <name evidence="27" type="ORF">CB0940_04139</name>
    <name evidence="28" type="ORF">RHO25_005979</name>
</gene>
<dbReference type="InterPro" id="IPR045031">
    <property type="entry name" value="DHP_synth-like"/>
</dbReference>
<keyword evidence="20" id="KW-0511">Multifunctional enzyme</keyword>
<evidence type="ECO:0000256" key="16">
    <source>
        <dbReference type="ARBA" id="ARBA00022777"/>
    </source>
</evidence>
<keyword evidence="14" id="KW-0479">Metal-binding</keyword>
<dbReference type="GO" id="GO:0046872">
    <property type="term" value="F:metal ion binding"/>
    <property type="evidence" value="ECO:0007669"/>
    <property type="project" value="UniProtKB-KW"/>
</dbReference>
<evidence type="ECO:0000259" key="26">
    <source>
        <dbReference type="PROSITE" id="PS50972"/>
    </source>
</evidence>
<dbReference type="EC" id="2.5.1.15" evidence="10"/>
<comment type="similarity">
    <text evidence="22">In the central section; belongs to the HPPK family.</text>
</comment>
<comment type="pathway">
    <text evidence="5">Cofactor biosynthesis; tetrahydrofolate biosynthesis; 7,8-dihydrofolate from 2-amino-4-hydroxy-6-hydroxymethyl-7,8-dihydropteridine diphosphate and 4-aminobenzoate: step 1/2.</text>
</comment>
<comment type="function">
    <text evidence="21">Catalyzes three sequential steps of tetrahydrofolate biosynthesis.</text>
</comment>
<comment type="pathway">
    <text evidence="6">Cofactor biosynthesis; tetrahydrofolate biosynthesis; 2-amino-4-hydroxy-6-hydroxymethyl-7,8-dihydropteridine diphosphate from 7,8-dihydroneopterin triphosphate: step 3/4.</text>
</comment>
<dbReference type="EC" id="4.1.2.25" evidence="11"/>
<evidence type="ECO:0000313" key="28">
    <source>
        <dbReference type="EMBL" id="WPB01355.1"/>
    </source>
</evidence>
<sequence length="1163" mass="128343">MWSRSLLRPLPKLCRARGLVKPRYSTFCDRSLYENGTFHAAQDDSSYHLPALDDARSRTLATSHDNLHPLANDRAPREGLSSGLQSSNGSPADGQPAQSAASRKVGSDMQYDETGLEVTAHDDRSISFNMSNAARSITGVARFKLCVRQPGDGHLRGPTTYAERLRIMRMLDHQIQQSHTLGLGALASAVRAVDKTLQDGQRVLLFGPGMTKATITADGPLDYGFHVRFRKDHGLCGTQIKHLFIYVFGNYNEDSAVESQSKSGPIQFDLKHLQQTADMVIERIRDAMSFHEPEALLKTIAESMLRVLRFRTPHLGIKGVSMTTRPASEEQPRLKVHACWADAECGVPAEHDRLSKAVEVNVKQVPRGNPLAEQENDVDEEESEEMISAAPDAEKSSPQPKQEESVHLTIPLPLVRVSGGKELLFDSGEVKTKSLWRFGMSRYKIMLRWPIAANLPHDLTRDLVKQATENAIQKTSGVDCAALSHAVQTLQTSLPSCPLVTLQVFDEARAKSQKLEMDPHASLFTFRTTPERKRKGLWELALIGMPISNARIADAASDQIVEMDMRLCFGAHPAANMAGHDRLEQQRYDMTLAAMELLRPVLQASSRITWEEFANDCVGSLSGAQLPVEGCPAIDHVAIQVFTASVHDGPRRTLRGSATSSSQNSTAMVALGSNLGNRIANIEAACRRLEADPDINIVGTSLLYETKAMYVEEQAAFVNGMCKIRTDLPPFDLLNRLQSIENELGRVKLIDKGPRNIDLDIATYARDSIDSERLTVPHKQMLEREFVLRPYCDIHPTYVHPRTGRRMENHLVELMSGESTMYPFTPLAPECEPLRALEPTRRTWLMSILNVTPDSFSDGGSHEPTDMDALRRTVNAHISAGVTIIDIGGQSSRPNAPDVSPDEEISRILPAIEVIKSIPEAKHIAISVDTYRAAVAKAAVHAGAHIINDISAGTLDDEMLPTIARLGCTYIMMHMRGTPATMQSEQNTSYPGGLIPTIANELRSRLIAALKAGIRPWRIIFDPGVGFAKTAEQNAELLGRFGELRNHPKLKNFPWLVGSSRKGFIGKFTGAEDPKDRTEGTAATVTAAIAGGAEIVRVHDVKEMSRVVKMADAMYRRAPPGPAAVEKAEDDRQEQLEIEARDEDMEDDEETETETKAEDEEQK</sequence>
<dbReference type="GO" id="GO:0004156">
    <property type="term" value="F:dihydropteroate synthase activity"/>
    <property type="evidence" value="ECO:0007669"/>
    <property type="project" value="UniProtKB-EC"/>
</dbReference>
<keyword evidence="30" id="KW-1185">Reference proteome</keyword>
<dbReference type="Proteomes" id="UP000230605">
    <property type="component" value="Chromosome 4"/>
</dbReference>
<dbReference type="FunFam" id="3.20.20.20:FF:000006">
    <property type="entry name" value="Dihydropteroate synthase"/>
    <property type="match status" value="1"/>
</dbReference>
<dbReference type="SUPFAM" id="SSF55083">
    <property type="entry name" value="6-hydroxymethyl-7,8-dihydropterin pyrophosphokinase, HPPK"/>
    <property type="match status" value="1"/>
</dbReference>
<dbReference type="Pfam" id="PF00809">
    <property type="entry name" value="Pterin_bind"/>
    <property type="match status" value="1"/>
</dbReference>
<dbReference type="InterPro" id="IPR011005">
    <property type="entry name" value="Dihydropteroate_synth-like_sf"/>
</dbReference>
<keyword evidence="15" id="KW-0547">Nucleotide-binding</keyword>
<dbReference type="PROSITE" id="PS50972">
    <property type="entry name" value="PTERIN_BINDING"/>
    <property type="match status" value="1"/>
</dbReference>
<protein>
    <recommendedName>
        <fullName evidence="23">Folic acid synthesis protein FOL1</fullName>
        <ecNumber evidence="10">2.5.1.15</ecNumber>
        <ecNumber evidence="12">2.7.6.3</ecNumber>
        <ecNumber evidence="11">4.1.2.25</ecNumber>
    </recommendedName>
    <alternativeName>
        <fullName evidence="24">Folic acid synthesis protein fol1</fullName>
    </alternativeName>
</protein>
<dbReference type="GO" id="GO:0004150">
    <property type="term" value="F:dihydroneopterin aldolase activity"/>
    <property type="evidence" value="ECO:0007669"/>
    <property type="project" value="UniProtKB-EC"/>
</dbReference>
<dbReference type="EMBL" id="CP134187">
    <property type="protein sequence ID" value="WPB01355.1"/>
    <property type="molecule type" value="Genomic_DNA"/>
</dbReference>
<organism evidence="27 29">
    <name type="scientific">Cercospora beticola</name>
    <name type="common">Sugarbeet leaf spot fungus</name>
    <dbReference type="NCBI Taxonomy" id="122368"/>
    <lineage>
        <taxon>Eukaryota</taxon>
        <taxon>Fungi</taxon>
        <taxon>Dikarya</taxon>
        <taxon>Ascomycota</taxon>
        <taxon>Pezizomycotina</taxon>
        <taxon>Dothideomycetes</taxon>
        <taxon>Dothideomycetidae</taxon>
        <taxon>Mycosphaerellales</taxon>
        <taxon>Mycosphaerellaceae</taxon>
        <taxon>Cercospora</taxon>
    </lineage>
</organism>
<evidence type="ECO:0000313" key="30">
    <source>
        <dbReference type="Proteomes" id="UP001302367"/>
    </source>
</evidence>
<dbReference type="NCBIfam" id="TIGR01498">
    <property type="entry name" value="folK"/>
    <property type="match status" value="1"/>
</dbReference>
<evidence type="ECO:0000256" key="14">
    <source>
        <dbReference type="ARBA" id="ARBA00022723"/>
    </source>
</evidence>
<dbReference type="SUPFAM" id="SSF51717">
    <property type="entry name" value="Dihydropteroate synthetase-like"/>
    <property type="match status" value="1"/>
</dbReference>
<evidence type="ECO:0000256" key="17">
    <source>
        <dbReference type="ARBA" id="ARBA00022840"/>
    </source>
</evidence>
<dbReference type="NCBIfam" id="TIGR01496">
    <property type="entry name" value="DHPS"/>
    <property type="match status" value="1"/>
</dbReference>
<reference evidence="28 30" key="2">
    <citation type="submission" date="2023-09" db="EMBL/GenBank/DDBJ databases">
        <title>Complete-Gapless Cercospora beticola genome.</title>
        <authorList>
            <person name="Wyatt N.A."/>
            <person name="Spanner R.E."/>
            <person name="Bolton M.D."/>
        </authorList>
    </citation>
    <scope>NUCLEOTIDE SEQUENCE [LARGE SCALE GENOMIC DNA]</scope>
    <source>
        <strain evidence="28">Cb09-40</strain>
    </source>
</reference>
<dbReference type="AlphaFoldDB" id="A0A2G5HL08"/>
<evidence type="ECO:0000256" key="1">
    <source>
        <dbReference type="ARBA" id="ARBA00000012"/>
    </source>
</evidence>
<evidence type="ECO:0000256" key="2">
    <source>
        <dbReference type="ARBA" id="ARBA00000198"/>
    </source>
</evidence>
<dbReference type="UniPathway" id="UPA00077">
    <property type="reaction ID" value="UER00155"/>
</dbReference>
<dbReference type="CDD" id="cd00483">
    <property type="entry name" value="HPPK"/>
    <property type="match status" value="1"/>
</dbReference>
<dbReference type="Pfam" id="PF01288">
    <property type="entry name" value="HPPK"/>
    <property type="match status" value="1"/>
</dbReference>
<dbReference type="GO" id="GO:0005524">
    <property type="term" value="F:ATP binding"/>
    <property type="evidence" value="ECO:0007669"/>
    <property type="project" value="UniProtKB-KW"/>
</dbReference>
<dbReference type="InterPro" id="IPR000489">
    <property type="entry name" value="Pterin-binding_dom"/>
</dbReference>
<keyword evidence="13" id="KW-0808">Transferase</keyword>
<feature type="compositionally biased region" description="Acidic residues" evidence="25">
    <location>
        <begin position="1140"/>
        <end position="1163"/>
    </location>
</feature>
<proteinExistence type="inferred from homology"/>
<evidence type="ECO:0000256" key="9">
    <source>
        <dbReference type="ARBA" id="ARBA00009951"/>
    </source>
</evidence>
<dbReference type="GO" id="GO:0005740">
    <property type="term" value="C:mitochondrial envelope"/>
    <property type="evidence" value="ECO:0007669"/>
    <property type="project" value="TreeGrafter"/>
</dbReference>
<evidence type="ECO:0000256" key="12">
    <source>
        <dbReference type="ARBA" id="ARBA00013253"/>
    </source>
</evidence>
<dbReference type="OrthoDB" id="615426at2759"/>
<evidence type="ECO:0000256" key="7">
    <source>
        <dbReference type="ARBA" id="ARBA00005051"/>
    </source>
</evidence>
<evidence type="ECO:0000256" key="13">
    <source>
        <dbReference type="ARBA" id="ARBA00022679"/>
    </source>
</evidence>
<dbReference type="CDD" id="cd00739">
    <property type="entry name" value="DHPS"/>
    <property type="match status" value="1"/>
</dbReference>
<name>A0A2G5HL08_CERBT</name>
<dbReference type="Proteomes" id="UP001302367">
    <property type="component" value="Chromosome 4"/>
</dbReference>
<feature type="region of interest" description="Disordered" evidence="25">
    <location>
        <begin position="1119"/>
        <end position="1163"/>
    </location>
</feature>
<feature type="compositionally biased region" description="Basic and acidic residues" evidence="25">
    <location>
        <begin position="1126"/>
        <end position="1139"/>
    </location>
</feature>
<dbReference type="GO" id="GO:0016301">
    <property type="term" value="F:kinase activity"/>
    <property type="evidence" value="ECO:0007669"/>
    <property type="project" value="UniProtKB-KW"/>
</dbReference>
<feature type="region of interest" description="Disordered" evidence="25">
    <location>
        <begin position="365"/>
        <end position="404"/>
    </location>
</feature>
<dbReference type="InterPro" id="IPR035907">
    <property type="entry name" value="Hppk_sf"/>
</dbReference>
<dbReference type="PANTHER" id="PTHR20941:SF1">
    <property type="entry name" value="FOLIC ACID SYNTHESIS PROTEIN FOL1"/>
    <property type="match status" value="1"/>
</dbReference>
<dbReference type="GO" id="GO:0046654">
    <property type="term" value="P:tetrahydrofolate biosynthetic process"/>
    <property type="evidence" value="ECO:0007669"/>
    <property type="project" value="UniProtKB-UniPathway"/>
</dbReference>
<accession>A0A2G5HL08</accession>
<evidence type="ECO:0000256" key="11">
    <source>
        <dbReference type="ARBA" id="ARBA00013043"/>
    </source>
</evidence>
<evidence type="ECO:0000256" key="19">
    <source>
        <dbReference type="ARBA" id="ARBA00022909"/>
    </source>
</evidence>
<evidence type="ECO:0000256" key="5">
    <source>
        <dbReference type="ARBA" id="ARBA00004763"/>
    </source>
</evidence>
<feature type="compositionally biased region" description="Low complexity" evidence="25">
    <location>
        <begin position="79"/>
        <end position="90"/>
    </location>
</feature>
<dbReference type="Gene3D" id="3.30.70.560">
    <property type="entry name" value="7,8-Dihydro-6-hydroxymethylpterin-pyrophosphokinase HPPK"/>
    <property type="match status" value="1"/>
</dbReference>
<evidence type="ECO:0000256" key="24">
    <source>
        <dbReference type="ARBA" id="ARBA00068111"/>
    </source>
</evidence>
<keyword evidence="17" id="KW-0067">ATP-binding</keyword>
<evidence type="ECO:0000256" key="6">
    <source>
        <dbReference type="ARBA" id="ARBA00005013"/>
    </source>
</evidence>
<comment type="catalytic activity">
    <reaction evidence="3">
        <text>7,8-dihydroneopterin = 6-hydroxymethyl-7,8-dihydropterin + glycolaldehyde</text>
        <dbReference type="Rhea" id="RHEA:10540"/>
        <dbReference type="ChEBI" id="CHEBI:17001"/>
        <dbReference type="ChEBI" id="CHEBI:17071"/>
        <dbReference type="ChEBI" id="CHEBI:44841"/>
        <dbReference type="EC" id="4.1.2.25"/>
    </reaction>
</comment>
<dbReference type="InterPro" id="IPR006390">
    <property type="entry name" value="DHP_synth_dom"/>
</dbReference>
<dbReference type="PROSITE" id="PS00793">
    <property type="entry name" value="DHPS_2"/>
    <property type="match status" value="1"/>
</dbReference>
<dbReference type="Gene3D" id="3.20.20.20">
    <property type="entry name" value="Dihydropteroate synthase-like"/>
    <property type="match status" value="1"/>
</dbReference>
<comment type="catalytic activity">
    <reaction evidence="2">
        <text>6-hydroxymethyl-7,8-dihydropterin + ATP = (7,8-dihydropterin-6-yl)methyl diphosphate + AMP + H(+)</text>
        <dbReference type="Rhea" id="RHEA:11412"/>
        <dbReference type="ChEBI" id="CHEBI:15378"/>
        <dbReference type="ChEBI" id="CHEBI:30616"/>
        <dbReference type="ChEBI" id="CHEBI:44841"/>
        <dbReference type="ChEBI" id="CHEBI:72950"/>
        <dbReference type="ChEBI" id="CHEBI:456215"/>
        <dbReference type="EC" id="2.7.6.3"/>
    </reaction>
</comment>
<keyword evidence="19" id="KW-0289">Folate biosynthesis</keyword>
<evidence type="ECO:0000256" key="22">
    <source>
        <dbReference type="ARBA" id="ARBA00061548"/>
    </source>
</evidence>
<comment type="cofactor">
    <cofactor evidence="4">
        <name>Mg(2+)</name>
        <dbReference type="ChEBI" id="CHEBI:18420"/>
    </cofactor>
</comment>
<comment type="catalytic activity">
    <reaction evidence="1">
        <text>(7,8-dihydropterin-6-yl)methyl diphosphate + 4-aminobenzoate = 7,8-dihydropteroate + diphosphate</text>
        <dbReference type="Rhea" id="RHEA:19949"/>
        <dbReference type="ChEBI" id="CHEBI:17836"/>
        <dbReference type="ChEBI" id="CHEBI:17839"/>
        <dbReference type="ChEBI" id="CHEBI:33019"/>
        <dbReference type="ChEBI" id="CHEBI:72950"/>
        <dbReference type="EC" id="2.5.1.15"/>
    </reaction>
</comment>
<evidence type="ECO:0000313" key="29">
    <source>
        <dbReference type="Proteomes" id="UP000230605"/>
    </source>
</evidence>
<comment type="similarity">
    <text evidence="9">In the C-terminal section; belongs to the DHPS family.</text>
</comment>
<evidence type="ECO:0000256" key="20">
    <source>
        <dbReference type="ARBA" id="ARBA00023268"/>
    </source>
</evidence>
<evidence type="ECO:0000313" key="27">
    <source>
        <dbReference type="EMBL" id="PIA93218.1"/>
    </source>
</evidence>
<evidence type="ECO:0000256" key="18">
    <source>
        <dbReference type="ARBA" id="ARBA00022842"/>
    </source>
</evidence>
<dbReference type="GO" id="GO:0003848">
    <property type="term" value="F:2-amino-4-hydroxy-6-hydroxymethyldihydropteridine diphosphokinase activity"/>
    <property type="evidence" value="ECO:0007669"/>
    <property type="project" value="UniProtKB-EC"/>
</dbReference>
<evidence type="ECO:0000256" key="8">
    <source>
        <dbReference type="ARBA" id="ARBA00009640"/>
    </source>
</evidence>
<evidence type="ECO:0000256" key="15">
    <source>
        <dbReference type="ARBA" id="ARBA00022741"/>
    </source>
</evidence>
<keyword evidence="16" id="KW-0418">Kinase</keyword>
<dbReference type="PANTHER" id="PTHR20941">
    <property type="entry name" value="FOLATE SYNTHESIS PROTEINS"/>
    <property type="match status" value="1"/>
</dbReference>
<evidence type="ECO:0000256" key="25">
    <source>
        <dbReference type="SAM" id="MobiDB-lite"/>
    </source>
</evidence>
<feature type="compositionally biased region" description="Acidic residues" evidence="25">
    <location>
        <begin position="374"/>
        <end position="385"/>
    </location>
</feature>
<evidence type="ECO:0000256" key="10">
    <source>
        <dbReference type="ARBA" id="ARBA00012458"/>
    </source>
</evidence>
<evidence type="ECO:0000256" key="21">
    <source>
        <dbReference type="ARBA" id="ARBA00058009"/>
    </source>
</evidence>
<reference evidence="27 29" key="1">
    <citation type="submission" date="2015-10" db="EMBL/GenBank/DDBJ databases">
        <title>The cercosporin biosynthetic gene cluster was horizontally transferred to several fungal lineages and shown to be expanded in Cercospora beticola based on microsynteny with recipient genomes.</title>
        <authorList>
            <person name="De Jonge R."/>
            <person name="Ebert M.K."/>
            <person name="Suttle J.C."/>
            <person name="Jurick Ii W.M."/>
            <person name="Secor G.A."/>
            <person name="Thomma B.P."/>
            <person name="Van De Peer Y."/>
            <person name="Bolton M.D."/>
        </authorList>
    </citation>
    <scope>NUCLEOTIDE SEQUENCE [LARGE SCALE GENOMIC DNA]</scope>
    <source>
        <strain evidence="27 29">09-40</strain>
    </source>
</reference>
<evidence type="ECO:0000256" key="3">
    <source>
        <dbReference type="ARBA" id="ARBA00001353"/>
    </source>
</evidence>
<evidence type="ECO:0000256" key="4">
    <source>
        <dbReference type="ARBA" id="ARBA00001946"/>
    </source>
</evidence>
<comment type="pathway">
    <text evidence="7">Cofactor biosynthesis; tetrahydrofolate biosynthesis; 2-amino-4-hydroxy-6-hydroxymethyl-7,8-dihydropteridine diphosphate from 7,8-dihydroneopterin triphosphate: step 4/4.</text>
</comment>
<feature type="region of interest" description="Disordered" evidence="25">
    <location>
        <begin position="62"/>
        <end position="109"/>
    </location>
</feature>